<feature type="region of interest" description="Disordered" evidence="1">
    <location>
        <begin position="92"/>
        <end position="118"/>
    </location>
</feature>
<comment type="caution">
    <text evidence="2">The sequence shown here is derived from an EMBL/GenBank/DDBJ whole genome shotgun (WGS) entry which is preliminary data.</text>
</comment>
<sequence>MSTPPVIKYYAAKLDGLHAAINAYCSSPENSDALSYLPAHIHTLLAKHPLPPPPINERKLARSLDVIRTQCDGSDDPLADIPDYLEGLIARFPPPGTKAETREKGQDKEDPPFTAKGGDEVVREEEALHALHVGGKEEPKTGPVLLDVMSYPHVLQTIVSFGGRDANARLLRLSKWSRNLLLRTLYPTRLVDPLHPPLAPLGFVNPVDWPIFHSSWCDAPSLKGKDLEYLQSRIFDRMDSLFRSHDLDNCQIITIADPTLWARQLEHIKDGDDHPVRKVEVVKKKKGKAKKGTSGEGEAASGLAADAGQLDNVAIRPEGDWDWAKHTQSKIIRHIMVIADCLPSEHLVLRVPPSSNVDLCNLMTQAALVLNPQKTMRYLTLIFGSGNHFGLRAITPRNKLTWDRVTIGLAPSDAGDWQTEHHAATLPGAVGQPTPLTQNALALPILPLRAAATYMLVGLVGIAEAKNNMEEYQAAVRQAAATHYTTMTPWHIEGEAQAKLEFKTYKAWKRGATGIAGTVALI</sequence>
<dbReference type="RefSeq" id="XP_052946248.1">
    <property type="nucleotide sequence ID" value="XM_053093274.1"/>
</dbReference>
<organism evidence="2 3">
    <name type="scientific">Dioszegia hungarica</name>
    <dbReference type="NCBI Taxonomy" id="4972"/>
    <lineage>
        <taxon>Eukaryota</taxon>
        <taxon>Fungi</taxon>
        <taxon>Dikarya</taxon>
        <taxon>Basidiomycota</taxon>
        <taxon>Agaricomycotina</taxon>
        <taxon>Tremellomycetes</taxon>
        <taxon>Tremellales</taxon>
        <taxon>Bulleribasidiaceae</taxon>
        <taxon>Dioszegia</taxon>
    </lineage>
</organism>
<evidence type="ECO:0000256" key="1">
    <source>
        <dbReference type="SAM" id="MobiDB-lite"/>
    </source>
</evidence>
<evidence type="ECO:0000313" key="2">
    <source>
        <dbReference type="EMBL" id="KAI9636471.1"/>
    </source>
</evidence>
<proteinExistence type="predicted"/>
<protein>
    <submittedName>
        <fullName evidence="2">Uncharacterized protein</fullName>
    </submittedName>
</protein>
<evidence type="ECO:0000313" key="3">
    <source>
        <dbReference type="Proteomes" id="UP001164286"/>
    </source>
</evidence>
<keyword evidence="3" id="KW-1185">Reference proteome</keyword>
<dbReference type="AlphaFoldDB" id="A0AA38HA54"/>
<gene>
    <name evidence="2" type="ORF">MKK02DRAFT_45177</name>
</gene>
<dbReference type="Proteomes" id="UP001164286">
    <property type="component" value="Unassembled WGS sequence"/>
</dbReference>
<feature type="compositionally biased region" description="Basic and acidic residues" evidence="1">
    <location>
        <begin position="99"/>
        <end position="118"/>
    </location>
</feature>
<dbReference type="GeneID" id="77732479"/>
<accession>A0AA38HA54</accession>
<dbReference type="EMBL" id="JAKWFO010000005">
    <property type="protein sequence ID" value="KAI9636471.1"/>
    <property type="molecule type" value="Genomic_DNA"/>
</dbReference>
<name>A0AA38HA54_9TREE</name>
<reference evidence="2" key="1">
    <citation type="journal article" date="2022" name="G3 (Bethesda)">
        <title>High quality genome of the basidiomycete yeast Dioszegia hungarica PDD-24b-2 isolated from cloud water.</title>
        <authorList>
            <person name="Jarrige D."/>
            <person name="Haridas S."/>
            <person name="Bleykasten-Grosshans C."/>
            <person name="Joly M."/>
            <person name="Nadalig T."/>
            <person name="Sancelme M."/>
            <person name="Vuilleumier S."/>
            <person name="Grigoriev I.V."/>
            <person name="Amato P."/>
            <person name="Bringel F."/>
        </authorList>
    </citation>
    <scope>NUCLEOTIDE SEQUENCE</scope>
    <source>
        <strain evidence="2">PDD-24b-2</strain>
    </source>
</reference>